<sequence>MLLFLKPSTKTNNRKVVAHNTLVCTAGLLSPTLAVLPETYTTTAPLSTSDRAVSPHRFKIDDAPPAVRTASFLPLPNSSFSDNTPTDHRGSRHPATQIRLDLAVHPTKSPRSSYRTRRENRHGHRVALGPFRFR</sequence>
<gene>
    <name evidence="2" type="ORF">VFH_I079840</name>
</gene>
<evidence type="ECO:0000313" key="2">
    <source>
        <dbReference type="EMBL" id="CAI8593216.1"/>
    </source>
</evidence>
<reference evidence="2 3" key="1">
    <citation type="submission" date="2023-01" db="EMBL/GenBank/DDBJ databases">
        <authorList>
            <person name="Kreplak J."/>
        </authorList>
    </citation>
    <scope>NUCLEOTIDE SEQUENCE [LARGE SCALE GENOMIC DNA]</scope>
</reference>
<dbReference type="EMBL" id="OX451735">
    <property type="protein sequence ID" value="CAI8593216.1"/>
    <property type="molecule type" value="Genomic_DNA"/>
</dbReference>
<protein>
    <submittedName>
        <fullName evidence="2">Uncharacterized protein</fullName>
    </submittedName>
</protein>
<feature type="compositionally biased region" description="Basic residues" evidence="1">
    <location>
        <begin position="114"/>
        <end position="125"/>
    </location>
</feature>
<evidence type="ECO:0000313" key="3">
    <source>
        <dbReference type="Proteomes" id="UP001157006"/>
    </source>
</evidence>
<dbReference type="AlphaFoldDB" id="A0AAV0Z3V5"/>
<feature type="region of interest" description="Disordered" evidence="1">
    <location>
        <begin position="72"/>
        <end position="134"/>
    </location>
</feature>
<proteinExistence type="predicted"/>
<evidence type="ECO:0000256" key="1">
    <source>
        <dbReference type="SAM" id="MobiDB-lite"/>
    </source>
</evidence>
<name>A0AAV0Z3V5_VICFA</name>
<accession>A0AAV0Z3V5</accession>
<keyword evidence="3" id="KW-1185">Reference proteome</keyword>
<organism evidence="2 3">
    <name type="scientific">Vicia faba</name>
    <name type="common">Broad bean</name>
    <name type="synonym">Faba vulgaris</name>
    <dbReference type="NCBI Taxonomy" id="3906"/>
    <lineage>
        <taxon>Eukaryota</taxon>
        <taxon>Viridiplantae</taxon>
        <taxon>Streptophyta</taxon>
        <taxon>Embryophyta</taxon>
        <taxon>Tracheophyta</taxon>
        <taxon>Spermatophyta</taxon>
        <taxon>Magnoliopsida</taxon>
        <taxon>eudicotyledons</taxon>
        <taxon>Gunneridae</taxon>
        <taxon>Pentapetalae</taxon>
        <taxon>rosids</taxon>
        <taxon>fabids</taxon>
        <taxon>Fabales</taxon>
        <taxon>Fabaceae</taxon>
        <taxon>Papilionoideae</taxon>
        <taxon>50 kb inversion clade</taxon>
        <taxon>NPAAA clade</taxon>
        <taxon>Hologalegina</taxon>
        <taxon>IRL clade</taxon>
        <taxon>Fabeae</taxon>
        <taxon>Vicia</taxon>
    </lineage>
</organism>
<dbReference type="Proteomes" id="UP001157006">
    <property type="component" value="Chromosome 1S"/>
</dbReference>